<feature type="transmembrane region" description="Helical" evidence="1">
    <location>
        <begin position="96"/>
        <end position="114"/>
    </location>
</feature>
<keyword evidence="1" id="KW-0812">Transmembrane</keyword>
<keyword evidence="1" id="KW-0472">Membrane</keyword>
<dbReference type="AlphaFoldDB" id="A0A1B9GKF6"/>
<evidence type="ECO:0000256" key="1">
    <source>
        <dbReference type="SAM" id="Phobius"/>
    </source>
</evidence>
<feature type="transmembrane region" description="Helical" evidence="1">
    <location>
        <begin position="63"/>
        <end position="84"/>
    </location>
</feature>
<sequence>MSKSPATEASVRLDPVHDGHPVRQAFLIEAILNLLSFPLITHPRFVLSLILNRPTDINPSLVLFTRLFGGIVVGGLTPGLLYGYRNTRQAIETRKQVYISLGLGEVLLIPVLIGELLKGGQGDAALSMRGAAGAIMCLAPPLAWRIYVLVFKPQLLGRYTELKKE</sequence>
<gene>
    <name evidence="2" type="ORF">I316_06845</name>
</gene>
<dbReference type="Proteomes" id="UP000092666">
    <property type="component" value="Unassembled WGS sequence"/>
</dbReference>
<reference evidence="2 3" key="1">
    <citation type="submission" date="2013-07" db="EMBL/GenBank/DDBJ databases">
        <title>The Genome Sequence of Cryptococcus heveanensis BCC8398.</title>
        <authorList>
            <consortium name="The Broad Institute Genome Sequencing Platform"/>
            <person name="Cuomo C."/>
            <person name="Litvintseva A."/>
            <person name="Chen Y."/>
            <person name="Heitman J."/>
            <person name="Sun S."/>
            <person name="Springer D."/>
            <person name="Dromer F."/>
            <person name="Young S.K."/>
            <person name="Zeng Q."/>
            <person name="Gargeya S."/>
            <person name="Fitzgerald M."/>
            <person name="Abouelleil A."/>
            <person name="Alvarado L."/>
            <person name="Berlin A.M."/>
            <person name="Chapman S.B."/>
            <person name="Dewar J."/>
            <person name="Goldberg J."/>
            <person name="Griggs A."/>
            <person name="Gujja S."/>
            <person name="Hansen M."/>
            <person name="Howarth C."/>
            <person name="Imamovic A."/>
            <person name="Larimer J."/>
            <person name="McCowan C."/>
            <person name="Murphy C."/>
            <person name="Pearson M."/>
            <person name="Priest M."/>
            <person name="Roberts A."/>
            <person name="Saif S."/>
            <person name="Shea T."/>
            <person name="Sykes S."/>
            <person name="Wortman J."/>
            <person name="Nusbaum C."/>
            <person name="Birren B."/>
        </authorList>
    </citation>
    <scope>NUCLEOTIDE SEQUENCE [LARGE SCALE GENOMIC DNA]</scope>
    <source>
        <strain evidence="2 3">BCC8398</strain>
    </source>
</reference>
<reference evidence="3" key="2">
    <citation type="submission" date="2013-12" db="EMBL/GenBank/DDBJ databases">
        <title>Evolution of pathogenesis and genome organization in the Tremellales.</title>
        <authorList>
            <person name="Cuomo C."/>
            <person name="Litvintseva A."/>
            <person name="Heitman J."/>
            <person name="Chen Y."/>
            <person name="Sun S."/>
            <person name="Springer D."/>
            <person name="Dromer F."/>
            <person name="Young S."/>
            <person name="Zeng Q."/>
            <person name="Chapman S."/>
            <person name="Gujja S."/>
            <person name="Saif S."/>
            <person name="Birren B."/>
        </authorList>
    </citation>
    <scope>NUCLEOTIDE SEQUENCE [LARGE SCALE GENOMIC DNA]</scope>
    <source>
        <strain evidence="3">BCC8398</strain>
    </source>
</reference>
<dbReference type="STRING" id="1296120.A0A1B9GKF6"/>
<protein>
    <submittedName>
        <fullName evidence="2">Uncharacterized protein</fullName>
    </submittedName>
</protein>
<evidence type="ECO:0000313" key="2">
    <source>
        <dbReference type="EMBL" id="OCF31443.1"/>
    </source>
</evidence>
<evidence type="ECO:0000313" key="3">
    <source>
        <dbReference type="Proteomes" id="UP000092666"/>
    </source>
</evidence>
<dbReference type="EMBL" id="KV700134">
    <property type="protein sequence ID" value="OCF31443.1"/>
    <property type="molecule type" value="Genomic_DNA"/>
</dbReference>
<keyword evidence="3" id="KW-1185">Reference proteome</keyword>
<accession>A0A1B9GKF6</accession>
<proteinExistence type="predicted"/>
<organism evidence="2 3">
    <name type="scientific">Kwoniella heveanensis BCC8398</name>
    <dbReference type="NCBI Taxonomy" id="1296120"/>
    <lineage>
        <taxon>Eukaryota</taxon>
        <taxon>Fungi</taxon>
        <taxon>Dikarya</taxon>
        <taxon>Basidiomycota</taxon>
        <taxon>Agaricomycotina</taxon>
        <taxon>Tremellomycetes</taxon>
        <taxon>Tremellales</taxon>
        <taxon>Cryptococcaceae</taxon>
        <taxon>Kwoniella</taxon>
    </lineage>
</organism>
<feature type="transmembrane region" description="Helical" evidence="1">
    <location>
        <begin position="126"/>
        <end position="148"/>
    </location>
</feature>
<name>A0A1B9GKF6_9TREE</name>
<dbReference type="OrthoDB" id="2563633at2759"/>
<feature type="transmembrane region" description="Helical" evidence="1">
    <location>
        <begin position="30"/>
        <end position="51"/>
    </location>
</feature>
<keyword evidence="1" id="KW-1133">Transmembrane helix</keyword>